<feature type="domain" description="C2H2-type" evidence="5">
    <location>
        <begin position="589"/>
        <end position="616"/>
    </location>
</feature>
<evidence type="ECO:0000259" key="4">
    <source>
        <dbReference type="PROSITE" id="PS50097"/>
    </source>
</evidence>
<dbReference type="InterPro" id="IPR011333">
    <property type="entry name" value="SKP1/BTB/POZ_sf"/>
</dbReference>
<dbReference type="PROSITE" id="PS00028">
    <property type="entry name" value="ZINC_FINGER_C2H2_1"/>
    <property type="match status" value="7"/>
</dbReference>
<keyword evidence="2" id="KW-0479">Metal-binding</keyword>
<dbReference type="SUPFAM" id="SSF54695">
    <property type="entry name" value="POZ domain"/>
    <property type="match status" value="1"/>
</dbReference>
<dbReference type="InterPro" id="IPR036236">
    <property type="entry name" value="Znf_C2H2_sf"/>
</dbReference>
<dbReference type="RGD" id="1306733">
    <property type="gene designation" value="Zbtb49"/>
</dbReference>
<evidence type="ECO:0000259" key="5">
    <source>
        <dbReference type="PROSITE" id="PS50157"/>
    </source>
</evidence>
<dbReference type="GeneTree" id="ENSGT00940000158750"/>
<feature type="domain" description="C2H2-type" evidence="5">
    <location>
        <begin position="617"/>
        <end position="644"/>
    </location>
</feature>
<dbReference type="Proteomes" id="UP000002494">
    <property type="component" value="Chromosome 14"/>
</dbReference>
<evidence type="ECO:0000256" key="3">
    <source>
        <dbReference type="SAM" id="MobiDB-lite"/>
    </source>
</evidence>
<dbReference type="Gene3D" id="3.30.710.10">
    <property type="entry name" value="Potassium Channel Kv1.1, Chain A"/>
    <property type="match status" value="1"/>
</dbReference>
<feature type="compositionally biased region" description="Polar residues" evidence="3">
    <location>
        <begin position="459"/>
        <end position="472"/>
    </location>
</feature>
<dbReference type="Pfam" id="PF00651">
    <property type="entry name" value="BTB"/>
    <property type="match status" value="1"/>
</dbReference>
<evidence type="ECO:0000256" key="2">
    <source>
        <dbReference type="PROSITE-ProRule" id="PRU00042"/>
    </source>
</evidence>
<reference evidence="6" key="1">
    <citation type="submission" date="2024-01" db="EMBL/GenBank/DDBJ databases">
        <title>GRCr8: a new rat reference genome assembly contstructed from accurate long reads and long range scaffolding.</title>
        <authorList>
            <person name="Doris P.A."/>
            <person name="Kalbfleisch T."/>
            <person name="Li K."/>
            <person name="Howe K."/>
            <person name="Wood J."/>
        </authorList>
    </citation>
    <scope>NUCLEOTIDE SEQUENCE [LARGE SCALE GENOMIC DNA]</scope>
    <source>
        <strain evidence="6">Brown Norway</strain>
    </source>
</reference>
<dbReference type="SMART" id="SM00355">
    <property type="entry name" value="ZnF_C2H2"/>
    <property type="match status" value="7"/>
</dbReference>
<evidence type="ECO:0000313" key="7">
    <source>
        <dbReference type="Proteomes" id="UP000002494"/>
    </source>
</evidence>
<feature type="compositionally biased region" description="Basic and acidic residues" evidence="3">
    <location>
        <begin position="495"/>
        <end position="512"/>
    </location>
</feature>
<keyword evidence="2" id="KW-0862">Zinc</keyword>
<dbReference type="PROSITE" id="PS50097">
    <property type="entry name" value="BTB"/>
    <property type="match status" value="1"/>
</dbReference>
<feature type="domain" description="C2H2-type" evidence="5">
    <location>
        <begin position="701"/>
        <end position="728"/>
    </location>
</feature>
<dbReference type="PROSITE" id="PS50157">
    <property type="entry name" value="ZINC_FINGER_C2H2_2"/>
    <property type="match status" value="7"/>
</dbReference>
<feature type="domain" description="C2H2-type" evidence="5">
    <location>
        <begin position="673"/>
        <end position="700"/>
    </location>
</feature>
<reference evidence="6" key="2">
    <citation type="submission" date="2025-08" db="UniProtKB">
        <authorList>
            <consortium name="Ensembl"/>
        </authorList>
    </citation>
    <scope>IDENTIFICATION</scope>
    <source>
        <strain evidence="6">Brown Norway</strain>
    </source>
</reference>
<dbReference type="Pfam" id="PF00096">
    <property type="entry name" value="zf-C2H2"/>
    <property type="match status" value="6"/>
</dbReference>
<feature type="domain" description="C2H2-type" evidence="5">
    <location>
        <begin position="645"/>
        <end position="672"/>
    </location>
</feature>
<evidence type="ECO:0000256" key="1">
    <source>
        <dbReference type="ARBA" id="ARBA00022843"/>
    </source>
</evidence>
<feature type="region of interest" description="Disordered" evidence="3">
    <location>
        <begin position="372"/>
        <end position="439"/>
    </location>
</feature>
<dbReference type="PANTHER" id="PTHR46105">
    <property type="entry name" value="AGAP004733-PA"/>
    <property type="match status" value="1"/>
</dbReference>
<feature type="domain" description="BTB" evidence="4">
    <location>
        <begin position="170"/>
        <end position="236"/>
    </location>
</feature>
<protein>
    <submittedName>
        <fullName evidence="6">Zinc finger and BTB domain containing 49</fullName>
    </submittedName>
</protein>
<dbReference type="SUPFAM" id="SSF57667">
    <property type="entry name" value="beta-beta-alpha zinc fingers"/>
    <property type="match status" value="4"/>
</dbReference>
<organism evidence="6 7">
    <name type="scientific">Rattus norvegicus</name>
    <name type="common">Rat</name>
    <dbReference type="NCBI Taxonomy" id="10116"/>
    <lineage>
        <taxon>Eukaryota</taxon>
        <taxon>Metazoa</taxon>
        <taxon>Chordata</taxon>
        <taxon>Craniata</taxon>
        <taxon>Vertebrata</taxon>
        <taxon>Euteleostomi</taxon>
        <taxon>Mammalia</taxon>
        <taxon>Eutheria</taxon>
        <taxon>Euarchontoglires</taxon>
        <taxon>Glires</taxon>
        <taxon>Rodentia</taxon>
        <taxon>Myomorpha</taxon>
        <taxon>Muroidea</taxon>
        <taxon>Muridae</taxon>
        <taxon>Murinae</taxon>
        <taxon>Rattus</taxon>
    </lineage>
</organism>
<name>A0ABK0LVM7_RAT</name>
<dbReference type="PANTHER" id="PTHR46105:SF30">
    <property type="entry name" value="ZINC FINGER AND BTB DOMAIN CONTAINING 49"/>
    <property type="match status" value="1"/>
</dbReference>
<dbReference type="Gene3D" id="3.30.160.60">
    <property type="entry name" value="Classic Zinc Finger"/>
    <property type="match status" value="7"/>
</dbReference>
<feature type="region of interest" description="Disordered" evidence="3">
    <location>
        <begin position="22"/>
        <end position="100"/>
    </location>
</feature>
<keyword evidence="2" id="KW-0863">Zinc-finger</keyword>
<evidence type="ECO:0000313" key="6">
    <source>
        <dbReference type="Ensembl" id="ENSRNOP00000109353.1"/>
    </source>
</evidence>
<keyword evidence="7" id="KW-1185">Reference proteome</keyword>
<reference evidence="6" key="3">
    <citation type="submission" date="2025-09" db="UniProtKB">
        <authorList>
            <consortium name="Ensembl"/>
        </authorList>
    </citation>
    <scope>IDENTIFICATION</scope>
    <source>
        <strain evidence="6">Brown Norway</strain>
    </source>
</reference>
<dbReference type="SMART" id="SM00225">
    <property type="entry name" value="BTB"/>
    <property type="match status" value="1"/>
</dbReference>
<dbReference type="InterPro" id="IPR013087">
    <property type="entry name" value="Znf_C2H2_type"/>
</dbReference>
<feature type="compositionally biased region" description="Basic and acidic residues" evidence="3">
    <location>
        <begin position="476"/>
        <end position="488"/>
    </location>
</feature>
<keyword evidence="1" id="KW-0832">Ubl conjugation</keyword>
<feature type="region of interest" description="Disordered" evidence="3">
    <location>
        <begin position="459"/>
        <end position="525"/>
    </location>
</feature>
<feature type="compositionally biased region" description="Pro residues" evidence="3">
    <location>
        <begin position="374"/>
        <end position="385"/>
    </location>
</feature>
<gene>
    <name evidence="6" type="primary">Zbtb49</name>
</gene>
<feature type="region of interest" description="Disordered" evidence="3">
    <location>
        <begin position="299"/>
        <end position="348"/>
    </location>
</feature>
<feature type="domain" description="C2H2-type" evidence="5">
    <location>
        <begin position="533"/>
        <end position="560"/>
    </location>
</feature>
<feature type="domain" description="C2H2-type" evidence="5">
    <location>
        <begin position="561"/>
        <end position="588"/>
    </location>
</feature>
<proteinExistence type="predicted"/>
<dbReference type="InterPro" id="IPR000210">
    <property type="entry name" value="BTB/POZ_dom"/>
</dbReference>
<dbReference type="InterPro" id="IPR050457">
    <property type="entry name" value="ZnFinger_BTB_dom_contain"/>
</dbReference>
<accession>A0ABK0LVM7</accession>
<dbReference type="Pfam" id="PF13912">
    <property type="entry name" value="zf-C2H2_6"/>
    <property type="match status" value="1"/>
</dbReference>
<sequence length="903" mass="98477">MQRLQLRTPDFARERVLKEGGHAAIALPPGPGLQATLTSQPTPPTVPTGRQEHVELQPPSEAPPPARPASPRRTQSRLARVNAHAHRGQASNGSDGAGSCRRAAEGALSEWFRGGWSPAVDTSLTRTSVKEAAGRERPPWVSWSSMDPVAIHSCHLLQQLREQRIQGLLCDCMLVVRGVCFKAHKNVLAAFSQYFRSLFQNSSSQKNDIFHLDVKNVSGIGQILDFMYTSRLDLNQDNIQVMLDTAQCLQVQNVLNLCHTFLKSASAAPLPGLPCAGGFSLQGVSLDGTCAAASEHYPPHSLQDCPMEGPRAKDVSRGNPRAPPADFGRPTGEGSKPAAASGSCPEAPRKQPNCYYKLRTLYSKQYYKQTACPSPVPATEQPPTPRASTDLAAADSQPPVEGRAGVPESPEHLASTVVAPPVRSSGIDSEADTLSQPPAKQMRLKKAMHLKKLNFLKSQQSAECTSHPQSDNVLVRGEESAAKEDAGERAGSQTTEDKGREELGPESSREVEMPGAPASWEDPSQALQSQKQYACELCGKPFKHPSNLELHKRSHTGEKPFECNICGKHFSQAGNLQTHLRRHSGEKPYICEICGKRFAASGDVQRHIIIHSGEKPHLCDTCGRGFSNFSNLKEHKKTHTADKVFTCDECGKSFNMQRKLVKHRVRHTGERPYSCPACGKCFGGSGDLRRHVRTHTGEKPYSCEICSKCFTRSAVLRRHKRMHGRAEARSPVVLDELSQAIETSDLDRSQSSDSFSQDVSVTLMPVSVKLPAHPVESSVAGFDGHCTGSYCKLRSMLHPPSMSDQDKLSLEPTKVAKPPELHSQPQAYTYSDVDSSAGVQQPQADGTAVSRSSLATLDNHCTEPLGSRAPSVTYRSSEGQFFSSMTLWGLAMKTLQNEHELEQ</sequence>
<dbReference type="CDD" id="cd18233">
    <property type="entry name" value="BTB_POZ_ZBTB49"/>
    <property type="match status" value="1"/>
</dbReference>
<dbReference type="Ensembl" id="ENSRNOT00000126176.1">
    <property type="protein sequence ID" value="ENSRNOP00000109353.1"/>
    <property type="gene ID" value="ENSRNOG00000005633.9"/>
</dbReference>